<dbReference type="PROSITE" id="PS50989">
    <property type="entry name" value="COA_CT_CTER"/>
    <property type="match status" value="1"/>
</dbReference>
<keyword evidence="4" id="KW-1185">Reference proteome</keyword>
<evidence type="ECO:0000313" key="4">
    <source>
        <dbReference type="Proteomes" id="UP000184612"/>
    </source>
</evidence>
<dbReference type="GO" id="GO:0004658">
    <property type="term" value="F:propionyl-CoA carboxylase activity"/>
    <property type="evidence" value="ECO:0007669"/>
    <property type="project" value="TreeGrafter"/>
</dbReference>
<dbReference type="Pfam" id="PF01039">
    <property type="entry name" value="Carboxyl_trans"/>
    <property type="match status" value="1"/>
</dbReference>
<feature type="domain" description="CoA carboxyltransferase N-terminal" evidence="1">
    <location>
        <begin position="1"/>
        <end position="227"/>
    </location>
</feature>
<sequence length="477" mass="51540">MNTAKQLSARERINALLDDNSFVEIGALVTKRNTDFNLCQQEIPSDGVITGYGIIDGNPVYVYSQDSSAGNGTIGEMHAKKIVALYDLALKVGAPVIGLIDSAGLRLQEATDALSGLGEIYQKQAMASGVIPQITAVLGPCGGGLAVLSALSDFSFMTEENGRLFINSPNALKKNFTAKCDTTSARFQEEAGNIDFVLEDEAAVLEAVRNLIMLLPASFEDDASYEECYDDLNRLIPEDVFLEKDTSHILKEISDDKYFLEVKAGHAREMVTGFLRLNGMTVGAVANRRAVYGEEGELLFEHDGTLTANGCLKAEKLIRFCDAFHIPVLSITDAKGFKTEISEEASIARATAKLTYAFSSAAVPKVNLIVGEAYGSAYLAMNSKHIGADMVFALNKASIGMMEENEAVSIIYDKEAVDLKEKAKEYKELQASALSAARRGYVDAVIEGTSARKHLIYAFEMLFTKSVPAGNGKHGTI</sequence>
<dbReference type="Proteomes" id="UP000184612">
    <property type="component" value="Unassembled WGS sequence"/>
</dbReference>
<dbReference type="RefSeq" id="WP_073587791.1">
    <property type="nucleotide sequence ID" value="NZ_FRFD01000003.1"/>
</dbReference>
<dbReference type="PROSITE" id="PS50980">
    <property type="entry name" value="COA_CT_NTER"/>
    <property type="match status" value="1"/>
</dbReference>
<dbReference type="InterPro" id="IPR011762">
    <property type="entry name" value="COA_CT_N"/>
</dbReference>
<dbReference type="PANTHER" id="PTHR43842:SF2">
    <property type="entry name" value="PROPIONYL-COA CARBOXYLASE BETA CHAIN, MITOCHONDRIAL"/>
    <property type="match status" value="1"/>
</dbReference>
<accession>A0A1M7Y2P6</accession>
<dbReference type="OrthoDB" id="9803706at2"/>
<dbReference type="Gene3D" id="3.90.226.10">
    <property type="entry name" value="2-enoyl-CoA Hydratase, Chain A, domain 1"/>
    <property type="match status" value="2"/>
</dbReference>
<reference evidence="3 4" key="1">
    <citation type="submission" date="2016-12" db="EMBL/GenBank/DDBJ databases">
        <authorList>
            <person name="Song W.-J."/>
            <person name="Kurnit D.M."/>
        </authorList>
    </citation>
    <scope>NUCLEOTIDE SEQUENCE [LARGE SCALE GENOMIC DNA]</scope>
    <source>
        <strain evidence="3 4">DSM 12503</strain>
    </source>
</reference>
<organism evidence="3 4">
    <name type="scientific">Anaerocolumna xylanovorans DSM 12503</name>
    <dbReference type="NCBI Taxonomy" id="1121345"/>
    <lineage>
        <taxon>Bacteria</taxon>
        <taxon>Bacillati</taxon>
        <taxon>Bacillota</taxon>
        <taxon>Clostridia</taxon>
        <taxon>Lachnospirales</taxon>
        <taxon>Lachnospiraceae</taxon>
        <taxon>Anaerocolumna</taxon>
    </lineage>
</organism>
<dbReference type="InterPro" id="IPR051047">
    <property type="entry name" value="AccD/PCCB"/>
</dbReference>
<dbReference type="AlphaFoldDB" id="A0A1M7Y2P6"/>
<dbReference type="InterPro" id="IPR034733">
    <property type="entry name" value="AcCoA_carboxyl_beta"/>
</dbReference>
<feature type="domain" description="CoA carboxyltransferase C-terminal" evidence="2">
    <location>
        <begin position="216"/>
        <end position="469"/>
    </location>
</feature>
<dbReference type="PANTHER" id="PTHR43842">
    <property type="entry name" value="PROPIONYL-COA CARBOXYLASE BETA CHAIN"/>
    <property type="match status" value="1"/>
</dbReference>
<dbReference type="SUPFAM" id="SSF52096">
    <property type="entry name" value="ClpP/crotonase"/>
    <property type="match status" value="2"/>
</dbReference>
<dbReference type="EMBL" id="FRFD01000003">
    <property type="protein sequence ID" value="SHO46081.1"/>
    <property type="molecule type" value="Genomic_DNA"/>
</dbReference>
<protein>
    <submittedName>
        <fullName evidence="3">Acetyl-CoA carboxylase, carboxyltransferase component</fullName>
    </submittedName>
</protein>
<name>A0A1M7Y2P6_9FIRM</name>
<proteinExistence type="predicted"/>
<dbReference type="GO" id="GO:0009317">
    <property type="term" value="C:acetyl-CoA carboxylase complex"/>
    <property type="evidence" value="ECO:0007669"/>
    <property type="project" value="TreeGrafter"/>
</dbReference>
<dbReference type="InterPro" id="IPR029045">
    <property type="entry name" value="ClpP/crotonase-like_dom_sf"/>
</dbReference>
<dbReference type="STRING" id="1121345.SAMN02745217_01179"/>
<gene>
    <name evidence="3" type="ORF">SAMN02745217_01179</name>
</gene>
<evidence type="ECO:0000313" key="3">
    <source>
        <dbReference type="EMBL" id="SHO46081.1"/>
    </source>
</evidence>
<dbReference type="GO" id="GO:0016740">
    <property type="term" value="F:transferase activity"/>
    <property type="evidence" value="ECO:0007669"/>
    <property type="project" value="UniProtKB-KW"/>
</dbReference>
<evidence type="ECO:0000259" key="1">
    <source>
        <dbReference type="PROSITE" id="PS50980"/>
    </source>
</evidence>
<evidence type="ECO:0000259" key="2">
    <source>
        <dbReference type="PROSITE" id="PS50989"/>
    </source>
</evidence>
<dbReference type="InterPro" id="IPR011763">
    <property type="entry name" value="COA_CT_C"/>
</dbReference>
<keyword evidence="3" id="KW-0808">Transferase</keyword>